<dbReference type="EMBL" id="JAWJAY010000003">
    <property type="protein sequence ID" value="MDV2886281.1"/>
    <property type="molecule type" value="Genomic_DNA"/>
</dbReference>
<gene>
    <name evidence="1" type="ORF">RYX45_13915</name>
</gene>
<name>A0AAJ2NPP4_ALKPS</name>
<dbReference type="Proteomes" id="UP001285636">
    <property type="component" value="Unassembled WGS sequence"/>
</dbReference>
<proteinExistence type="predicted"/>
<accession>A0AAJ2NPP4</accession>
<sequence length="111" mass="12589">MTSDRSYRHALSFYEALIQLQSDAFGKLDPKKTMTFIYHIMQSSIGSFVELSDGRQGVIKFIPIENPIFPFIEVEREIVTTATSNLCIKKFKDPNEIGAKEKAELKGVKKS</sequence>
<reference evidence="1" key="1">
    <citation type="submission" date="2023-10" db="EMBL/GenBank/DDBJ databases">
        <title>Screening of Alkalihalophilus pseudofirmusBZ-TG-HK211 and Its Alleviation of Salt Stress on Rapeseed Growth.</title>
        <authorList>
            <person name="Zhao B."/>
            <person name="Guo T."/>
        </authorList>
    </citation>
    <scope>NUCLEOTIDE SEQUENCE</scope>
    <source>
        <strain evidence="1">BZ-TG-HK211</strain>
    </source>
</reference>
<evidence type="ECO:0000313" key="2">
    <source>
        <dbReference type="Proteomes" id="UP001285636"/>
    </source>
</evidence>
<protein>
    <submittedName>
        <fullName evidence="1">Uncharacterized protein</fullName>
    </submittedName>
</protein>
<comment type="caution">
    <text evidence="1">The sequence shown here is derived from an EMBL/GenBank/DDBJ whole genome shotgun (WGS) entry which is preliminary data.</text>
</comment>
<organism evidence="1 2">
    <name type="scientific">Alkalihalophilus pseudofirmus</name>
    <name type="common">Bacillus pseudofirmus</name>
    <dbReference type="NCBI Taxonomy" id="79885"/>
    <lineage>
        <taxon>Bacteria</taxon>
        <taxon>Bacillati</taxon>
        <taxon>Bacillota</taxon>
        <taxon>Bacilli</taxon>
        <taxon>Bacillales</taxon>
        <taxon>Bacillaceae</taxon>
        <taxon>Alkalihalophilus</taxon>
    </lineage>
</organism>
<evidence type="ECO:0000313" key="1">
    <source>
        <dbReference type="EMBL" id="MDV2886281.1"/>
    </source>
</evidence>
<dbReference type="AlphaFoldDB" id="A0AAJ2NPP4"/>